<evidence type="ECO:0000256" key="4">
    <source>
        <dbReference type="ARBA" id="ARBA00023136"/>
    </source>
</evidence>
<feature type="transmembrane region" description="Helical" evidence="5">
    <location>
        <begin position="181"/>
        <end position="204"/>
    </location>
</feature>
<dbReference type="AlphaFoldDB" id="A0A1F5NJY3"/>
<dbReference type="STRING" id="1817824.A2751_06025"/>
<evidence type="ECO:0000256" key="3">
    <source>
        <dbReference type="ARBA" id="ARBA00022989"/>
    </source>
</evidence>
<dbReference type="Pfam" id="PF01988">
    <property type="entry name" value="VIT1"/>
    <property type="match status" value="2"/>
</dbReference>
<dbReference type="GO" id="GO:0012505">
    <property type="term" value="C:endomembrane system"/>
    <property type="evidence" value="ECO:0007669"/>
    <property type="project" value="UniProtKB-SubCell"/>
</dbReference>
<proteinExistence type="predicted"/>
<evidence type="ECO:0000313" key="6">
    <source>
        <dbReference type="EMBL" id="OGE78016.1"/>
    </source>
</evidence>
<protein>
    <recommendedName>
        <fullName evidence="8">Rubrerythrin family protein</fullName>
    </recommendedName>
</protein>
<dbReference type="GO" id="GO:0005384">
    <property type="term" value="F:manganese ion transmembrane transporter activity"/>
    <property type="evidence" value="ECO:0007669"/>
    <property type="project" value="InterPro"/>
</dbReference>
<feature type="transmembrane region" description="Helical" evidence="5">
    <location>
        <begin position="264"/>
        <end position="286"/>
    </location>
</feature>
<feature type="transmembrane region" description="Helical" evidence="5">
    <location>
        <begin position="293"/>
        <end position="314"/>
    </location>
</feature>
<name>A0A1F5NJY3_9BACT</name>
<dbReference type="InterPro" id="IPR008217">
    <property type="entry name" value="Ccc1_fam"/>
</dbReference>
<evidence type="ECO:0000256" key="5">
    <source>
        <dbReference type="SAM" id="Phobius"/>
    </source>
</evidence>
<feature type="transmembrane region" description="Helical" evidence="5">
    <location>
        <begin position="238"/>
        <end position="258"/>
    </location>
</feature>
<evidence type="ECO:0000256" key="1">
    <source>
        <dbReference type="ARBA" id="ARBA00004127"/>
    </source>
</evidence>
<gene>
    <name evidence="6" type="ORF">A2751_06025</name>
</gene>
<evidence type="ECO:0000256" key="2">
    <source>
        <dbReference type="ARBA" id="ARBA00022692"/>
    </source>
</evidence>
<reference evidence="6 7" key="1">
    <citation type="journal article" date="2016" name="Nat. Commun.">
        <title>Thousands of microbial genomes shed light on interconnected biogeochemical processes in an aquifer system.</title>
        <authorList>
            <person name="Anantharaman K."/>
            <person name="Brown C.T."/>
            <person name="Hug L.A."/>
            <person name="Sharon I."/>
            <person name="Castelle C.J."/>
            <person name="Probst A.J."/>
            <person name="Thomas B.C."/>
            <person name="Singh A."/>
            <person name="Wilkins M.J."/>
            <person name="Karaoz U."/>
            <person name="Brodie E.L."/>
            <person name="Williams K.H."/>
            <person name="Hubbard S.S."/>
            <person name="Banfield J.F."/>
        </authorList>
    </citation>
    <scope>NUCLEOTIDE SEQUENCE [LARGE SCALE GENOMIC DNA]</scope>
</reference>
<comment type="subcellular location">
    <subcellularLocation>
        <location evidence="1">Endomembrane system</location>
        <topology evidence="1">Multi-pass membrane protein</topology>
    </subcellularLocation>
</comment>
<keyword evidence="3 5" id="KW-1133">Transmembrane helix</keyword>
<dbReference type="GO" id="GO:0030026">
    <property type="term" value="P:intracellular manganese ion homeostasis"/>
    <property type="evidence" value="ECO:0007669"/>
    <property type="project" value="InterPro"/>
</dbReference>
<evidence type="ECO:0000313" key="7">
    <source>
        <dbReference type="Proteomes" id="UP000176864"/>
    </source>
</evidence>
<evidence type="ECO:0008006" key="8">
    <source>
        <dbReference type="Google" id="ProtNLM"/>
    </source>
</evidence>
<dbReference type="Proteomes" id="UP000176864">
    <property type="component" value="Unassembled WGS sequence"/>
</dbReference>
<comment type="caution">
    <text evidence="6">The sequence shown here is derived from an EMBL/GenBank/DDBJ whole genome shotgun (WGS) entry which is preliminary data.</text>
</comment>
<keyword evidence="4 5" id="KW-0472">Membrane</keyword>
<keyword evidence="2 5" id="KW-0812">Transmembrane</keyword>
<sequence>MNSTFKGRISPVLVRRLVLDELFDLTLYKSARAYATGETAAMIDRLISVEEGHYMFWREFFGVKEERLDIRRRIKLRILLLFSRIFGEAGIHLVLESIEIYGVRKYLNFWHSYRETPLGDAVRDVLTDELRHEDEIISEAARRKVHPERIRDIFLGFNDGLVEILGAVAGFFAAFGSATSVLAAGLTVAVAGSISMAAGLFAALSSESEVGEIEKGKKEFLGEREAGEMPERSPMSSAVVVGISYFIGAMVPVLPVFFGATTALASVTAGVAVAVVVSYIIAILSGMRVAKRIVTNIIVIAVAVTVTYVIGIGAREILGLDL</sequence>
<organism evidence="6 7">
    <name type="scientific">Candidatus Doudnabacteria bacterium RIFCSPHIGHO2_01_FULL_46_14</name>
    <dbReference type="NCBI Taxonomy" id="1817824"/>
    <lineage>
        <taxon>Bacteria</taxon>
        <taxon>Candidatus Doudnaibacteriota</taxon>
    </lineage>
</organism>
<feature type="transmembrane region" description="Helical" evidence="5">
    <location>
        <begin position="153"/>
        <end position="175"/>
    </location>
</feature>
<accession>A0A1F5NJY3</accession>
<dbReference type="PANTHER" id="PTHR31851">
    <property type="entry name" value="FE(2+)/MN(2+) TRANSPORTER PCL1"/>
    <property type="match status" value="1"/>
</dbReference>
<dbReference type="EMBL" id="MFEK01000015">
    <property type="protein sequence ID" value="OGE78016.1"/>
    <property type="molecule type" value="Genomic_DNA"/>
</dbReference>